<evidence type="ECO:0000313" key="2">
    <source>
        <dbReference type="EMBL" id="SMP59161.1"/>
    </source>
</evidence>
<proteinExistence type="predicted"/>
<reference evidence="2 3" key="1">
    <citation type="submission" date="2017-05" db="EMBL/GenBank/DDBJ databases">
        <authorList>
            <person name="Varghese N."/>
            <person name="Submissions S."/>
        </authorList>
    </citation>
    <scope>NUCLEOTIDE SEQUENCE [LARGE SCALE GENOMIC DNA]</scope>
    <source>
        <strain evidence="2 3">DSM 25457</strain>
    </source>
</reference>
<dbReference type="EMBL" id="FXUG01000006">
    <property type="protein sequence ID" value="SMP59161.1"/>
    <property type="molecule type" value="Genomic_DNA"/>
</dbReference>
<evidence type="ECO:0000256" key="1">
    <source>
        <dbReference type="SAM" id="SignalP"/>
    </source>
</evidence>
<gene>
    <name evidence="2" type="ORF">SAMN06265222_106175</name>
</gene>
<dbReference type="Proteomes" id="UP001158067">
    <property type="component" value="Unassembled WGS sequence"/>
</dbReference>
<feature type="signal peptide" evidence="1">
    <location>
        <begin position="1"/>
        <end position="24"/>
    </location>
</feature>
<feature type="chain" id="PRO_5045777973" evidence="1">
    <location>
        <begin position="25"/>
        <end position="226"/>
    </location>
</feature>
<accession>A0ABY1Q4Z1</accession>
<sequence length="226" mass="23854">MNRYLFAALAATATMLVAAQSAFAFGPCCCFCQKGRCQVEVDVEEVEIKTLDCECEAICIPPLRFPWECGPLKKCGKVRMVKKLVSGEPKKCKECTYEWTAIVCCPDCRSKLRKCCGASGCGDSGCCESAGSCDAYIEMPCGDVPCCATEAVGSASLAQTQVPQPAGVEEVSATLPKVFVATNLPTKKVPVALVQALESASPEADGWVKVPKIATTALSVGNGMIE</sequence>
<name>A0ABY1Q4Z1_9BACT</name>
<comment type="caution">
    <text evidence="2">The sequence shown here is derived from an EMBL/GenBank/DDBJ whole genome shotgun (WGS) entry which is preliminary data.</text>
</comment>
<keyword evidence="1" id="KW-0732">Signal</keyword>
<protein>
    <submittedName>
        <fullName evidence="2">Uncharacterized protein</fullName>
    </submittedName>
</protein>
<dbReference type="RefSeq" id="WP_283432921.1">
    <property type="nucleotide sequence ID" value="NZ_FXUG01000006.1"/>
</dbReference>
<organism evidence="2 3">
    <name type="scientific">Neorhodopirellula lusitana</name>
    <dbReference type="NCBI Taxonomy" id="445327"/>
    <lineage>
        <taxon>Bacteria</taxon>
        <taxon>Pseudomonadati</taxon>
        <taxon>Planctomycetota</taxon>
        <taxon>Planctomycetia</taxon>
        <taxon>Pirellulales</taxon>
        <taxon>Pirellulaceae</taxon>
        <taxon>Neorhodopirellula</taxon>
    </lineage>
</organism>
<keyword evidence="3" id="KW-1185">Reference proteome</keyword>
<evidence type="ECO:0000313" key="3">
    <source>
        <dbReference type="Proteomes" id="UP001158067"/>
    </source>
</evidence>